<dbReference type="PANTHER" id="PTHR11963">
    <property type="entry name" value="LEUCINE AMINOPEPTIDASE-RELATED"/>
    <property type="match status" value="1"/>
</dbReference>
<dbReference type="Pfam" id="PF02789">
    <property type="entry name" value="Peptidase_M17_N"/>
    <property type="match status" value="1"/>
</dbReference>
<comment type="caution">
    <text evidence="10">The sequence shown here is derived from an EMBL/GenBank/DDBJ whole genome shotgun (WGS) entry which is preliminary data.</text>
</comment>
<keyword evidence="6 8" id="KW-0378">Hydrolase</keyword>
<dbReference type="Proteomes" id="UP000541033">
    <property type="component" value="Unassembled WGS sequence"/>
</dbReference>
<keyword evidence="5 8" id="KW-0645">Protease</keyword>
<reference evidence="10 11" key="1">
    <citation type="submission" date="2020-02" db="EMBL/GenBank/DDBJ databases">
        <title>Sequencing the genomes of 1000 actinobacteria strains.</title>
        <authorList>
            <person name="Klenk H.-P."/>
        </authorList>
    </citation>
    <scope>NUCLEOTIDE SEQUENCE [LARGE SCALE GENOMIC DNA]</scope>
    <source>
        <strain evidence="10 11">DSM 27960</strain>
    </source>
</reference>
<feature type="domain" description="Cytosol aminopeptidase" evidence="9">
    <location>
        <begin position="334"/>
        <end position="341"/>
    </location>
</feature>
<protein>
    <recommendedName>
        <fullName evidence="8">Probable cytosol aminopeptidase</fullName>
        <ecNumber evidence="8">3.4.11.1</ecNumber>
    </recommendedName>
    <alternativeName>
        <fullName evidence="8">Leucine aminopeptidase</fullName>
        <shortName evidence="8">LAP</shortName>
        <ecNumber evidence="8">3.4.11.10</ecNumber>
    </alternativeName>
    <alternativeName>
        <fullName evidence="8">Leucyl aminopeptidase</fullName>
    </alternativeName>
</protein>
<evidence type="ECO:0000256" key="8">
    <source>
        <dbReference type="HAMAP-Rule" id="MF_00181"/>
    </source>
</evidence>
<dbReference type="InterPro" id="IPR023042">
    <property type="entry name" value="Peptidase_M17_leu_NH2_pept"/>
</dbReference>
<comment type="subcellular location">
    <subcellularLocation>
        <location evidence="8">Cytoplasm</location>
    </subcellularLocation>
</comment>
<feature type="binding site" evidence="8">
    <location>
        <position position="277"/>
    </location>
    <ligand>
        <name>Mn(2+)</name>
        <dbReference type="ChEBI" id="CHEBI:29035"/>
        <label>2</label>
    </ligand>
</feature>
<feature type="binding site" evidence="8">
    <location>
        <position position="259"/>
    </location>
    <ligand>
        <name>Mn(2+)</name>
        <dbReference type="ChEBI" id="CHEBI:29035"/>
        <label>2</label>
    </ligand>
</feature>
<dbReference type="Pfam" id="PF00883">
    <property type="entry name" value="Peptidase_M17"/>
    <property type="match status" value="1"/>
</dbReference>
<dbReference type="PROSITE" id="PS00631">
    <property type="entry name" value="CYTOSOL_AP"/>
    <property type="match status" value="1"/>
</dbReference>
<gene>
    <name evidence="8" type="primary">pepA</name>
    <name evidence="10" type="ORF">FHX76_000516</name>
</gene>
<dbReference type="GO" id="GO:0070006">
    <property type="term" value="F:metalloaminopeptidase activity"/>
    <property type="evidence" value="ECO:0007669"/>
    <property type="project" value="InterPro"/>
</dbReference>
<organism evidence="10 11">
    <name type="scientific">Lysinibacter cavernae</name>
    <dbReference type="NCBI Taxonomy" id="1640652"/>
    <lineage>
        <taxon>Bacteria</taxon>
        <taxon>Bacillati</taxon>
        <taxon>Actinomycetota</taxon>
        <taxon>Actinomycetes</taxon>
        <taxon>Micrococcales</taxon>
        <taxon>Microbacteriaceae</taxon>
        <taxon>Lysinibacter</taxon>
    </lineage>
</organism>
<dbReference type="InterPro" id="IPR008283">
    <property type="entry name" value="Peptidase_M17_N"/>
</dbReference>
<comment type="similarity">
    <text evidence="3 8">Belongs to the peptidase M17 family.</text>
</comment>
<dbReference type="EMBL" id="JAAMOX010000001">
    <property type="protein sequence ID" value="NIH52648.1"/>
    <property type="molecule type" value="Genomic_DNA"/>
</dbReference>
<evidence type="ECO:0000256" key="3">
    <source>
        <dbReference type="ARBA" id="ARBA00009528"/>
    </source>
</evidence>
<evidence type="ECO:0000313" key="11">
    <source>
        <dbReference type="Proteomes" id="UP000541033"/>
    </source>
</evidence>
<dbReference type="PANTHER" id="PTHR11963:SF23">
    <property type="entry name" value="CYTOSOL AMINOPEPTIDASE"/>
    <property type="match status" value="1"/>
</dbReference>
<feature type="active site" evidence="8">
    <location>
        <position position="266"/>
    </location>
</feature>
<comment type="catalytic activity">
    <reaction evidence="2 8">
        <text>Release of an N-terminal amino acid, preferentially leucine, but not glutamic or aspartic acids.</text>
        <dbReference type="EC" id="3.4.11.10"/>
    </reaction>
</comment>
<dbReference type="CDD" id="cd00433">
    <property type="entry name" value="Peptidase_M17"/>
    <property type="match status" value="1"/>
</dbReference>
<keyword evidence="8" id="KW-0963">Cytoplasm</keyword>
<feature type="binding site" evidence="8">
    <location>
        <position position="254"/>
    </location>
    <ligand>
        <name>Mn(2+)</name>
        <dbReference type="ChEBI" id="CHEBI:29035"/>
        <label>2</label>
    </ligand>
</feature>
<feature type="binding site" evidence="8">
    <location>
        <position position="336"/>
    </location>
    <ligand>
        <name>Mn(2+)</name>
        <dbReference type="ChEBI" id="CHEBI:29035"/>
        <label>1</label>
    </ligand>
</feature>
<evidence type="ECO:0000256" key="5">
    <source>
        <dbReference type="ARBA" id="ARBA00022670"/>
    </source>
</evidence>
<evidence type="ECO:0000256" key="1">
    <source>
        <dbReference type="ARBA" id="ARBA00000135"/>
    </source>
</evidence>
<dbReference type="InterPro" id="IPR000819">
    <property type="entry name" value="Peptidase_M17_C"/>
</dbReference>
<evidence type="ECO:0000313" key="10">
    <source>
        <dbReference type="EMBL" id="NIH52648.1"/>
    </source>
</evidence>
<comment type="cofactor">
    <cofactor evidence="8">
        <name>Mn(2+)</name>
        <dbReference type="ChEBI" id="CHEBI:29035"/>
    </cofactor>
    <text evidence="8">Binds 2 manganese ions per subunit.</text>
</comment>
<keyword evidence="11" id="KW-1185">Reference proteome</keyword>
<keyword evidence="8" id="KW-0479">Metal-binding</keyword>
<keyword evidence="4 8" id="KW-0031">Aminopeptidase</keyword>
<comment type="function">
    <text evidence="7 8">Presumably involved in the processing and regular turnover of intracellular proteins. Catalyzes the removal of unsubstituted N-terminal amino acids from various peptides.</text>
</comment>
<evidence type="ECO:0000256" key="7">
    <source>
        <dbReference type="ARBA" id="ARBA00049972"/>
    </source>
</evidence>
<dbReference type="EC" id="3.4.11.1" evidence="8"/>
<dbReference type="NCBIfam" id="NF002073">
    <property type="entry name" value="PRK00913.1-2"/>
    <property type="match status" value="1"/>
</dbReference>
<dbReference type="InterPro" id="IPR043472">
    <property type="entry name" value="Macro_dom-like"/>
</dbReference>
<dbReference type="Gene3D" id="3.40.220.10">
    <property type="entry name" value="Leucine Aminopeptidase, subunit E, domain 1"/>
    <property type="match status" value="1"/>
</dbReference>
<name>A0A7X5QZ51_9MICO</name>
<feature type="binding site" evidence="8">
    <location>
        <position position="338"/>
    </location>
    <ligand>
        <name>Mn(2+)</name>
        <dbReference type="ChEBI" id="CHEBI:29035"/>
        <label>1</label>
    </ligand>
</feature>
<dbReference type="GO" id="GO:0006508">
    <property type="term" value="P:proteolysis"/>
    <property type="evidence" value="ECO:0007669"/>
    <property type="project" value="UniProtKB-KW"/>
</dbReference>
<dbReference type="GO" id="GO:0030145">
    <property type="term" value="F:manganese ion binding"/>
    <property type="evidence" value="ECO:0007669"/>
    <property type="project" value="UniProtKB-UniRule"/>
</dbReference>
<dbReference type="Gene3D" id="3.40.630.10">
    <property type="entry name" value="Zn peptidases"/>
    <property type="match status" value="1"/>
</dbReference>
<dbReference type="AlphaFoldDB" id="A0A7X5QZ51"/>
<dbReference type="EC" id="3.4.11.10" evidence="8"/>
<feature type="active site" evidence="8">
    <location>
        <position position="340"/>
    </location>
</feature>
<evidence type="ECO:0000259" key="9">
    <source>
        <dbReference type="PROSITE" id="PS00631"/>
    </source>
</evidence>
<dbReference type="InterPro" id="IPR011356">
    <property type="entry name" value="Leucine_aapep/pepB"/>
</dbReference>
<dbReference type="PRINTS" id="PR00481">
    <property type="entry name" value="LAMNOPPTDASE"/>
</dbReference>
<dbReference type="RefSeq" id="WP_167147497.1">
    <property type="nucleotide sequence ID" value="NZ_JAAMOX010000001.1"/>
</dbReference>
<evidence type="ECO:0000256" key="2">
    <source>
        <dbReference type="ARBA" id="ARBA00000967"/>
    </source>
</evidence>
<dbReference type="SUPFAM" id="SSF52949">
    <property type="entry name" value="Macro domain-like"/>
    <property type="match status" value="1"/>
</dbReference>
<evidence type="ECO:0000256" key="6">
    <source>
        <dbReference type="ARBA" id="ARBA00022801"/>
    </source>
</evidence>
<dbReference type="SUPFAM" id="SSF53187">
    <property type="entry name" value="Zn-dependent exopeptidases"/>
    <property type="match status" value="1"/>
</dbReference>
<evidence type="ECO:0000256" key="4">
    <source>
        <dbReference type="ARBA" id="ARBA00022438"/>
    </source>
</evidence>
<dbReference type="HAMAP" id="MF_00181">
    <property type="entry name" value="Cytosol_peptidase_M17"/>
    <property type="match status" value="1"/>
</dbReference>
<proteinExistence type="inferred from homology"/>
<sequence>MPTIPNLVLTAESTSALSSEVLLIGAVIAEGGEAHLFSTAHVDTSALNLEALGVSGAADSLVRIPSPSSTGPQTLVIVGIGRSVTPSSLRYATGSAIRRLAGIDSVVVALPTRSEEELAAIAEGALLGAYAFEDYRGLTKEKAQSPVANITIHNADTPTQLTSRAAAIADAVALTKDLVNIPANDLFPASMVEEALASVADLPITHTVWTEDELKRDGFGGILGVGQGSSRPPRLLRLDYAPAGASRHIALVGKGITFDTGGLSLKPPASMIGMKYDMTGAATVLAVIRAAAALKLPVHVTSWLPLAENMPSSTATRPGDVITARGGRTIEVLNTDAEGRLVLADALIAAGEESPDAIIDVATLTGAAITALGNRTVGLMGDDELVTSVQAASLRAGESLWPMPIPDELRPMLASDIADIANIKPGNTAAGMLIAAAFLTDFKTPVSGTTGATIPWAHLDIAGPAHNQGGAYGYTGTGPTGTMVRTLIDYLTNA</sequence>
<accession>A0A7X5QZ51</accession>
<feature type="binding site" evidence="8">
    <location>
        <position position="338"/>
    </location>
    <ligand>
        <name>Mn(2+)</name>
        <dbReference type="ChEBI" id="CHEBI:29035"/>
        <label>2</label>
    </ligand>
</feature>
<keyword evidence="8" id="KW-0464">Manganese</keyword>
<comment type="catalytic activity">
    <reaction evidence="1 8">
        <text>Release of an N-terminal amino acid, Xaa-|-Yaa-, in which Xaa is preferably Leu, but may be other amino acids including Pro although not Arg or Lys, and Yaa may be Pro. Amino acid amides and methyl esters are also readily hydrolyzed, but rates on arylamides are exceedingly low.</text>
        <dbReference type="EC" id="3.4.11.1"/>
    </reaction>
</comment>
<feature type="binding site" evidence="8">
    <location>
        <position position="259"/>
    </location>
    <ligand>
        <name>Mn(2+)</name>
        <dbReference type="ChEBI" id="CHEBI:29035"/>
        <label>1</label>
    </ligand>
</feature>
<dbReference type="GO" id="GO:0005737">
    <property type="term" value="C:cytoplasm"/>
    <property type="evidence" value="ECO:0007669"/>
    <property type="project" value="UniProtKB-SubCell"/>
</dbReference>